<gene>
    <name evidence="1" type="ORF">AK812_SmicGene9414</name>
</gene>
<accession>A0A1Q9EIM9</accession>
<keyword evidence="2" id="KW-1185">Reference proteome</keyword>
<evidence type="ECO:0000313" key="1">
    <source>
        <dbReference type="EMBL" id="OLQ07231.1"/>
    </source>
</evidence>
<dbReference type="AlphaFoldDB" id="A0A1Q9EIM9"/>
<dbReference type="Proteomes" id="UP000186817">
    <property type="component" value="Unassembled WGS sequence"/>
</dbReference>
<sequence length="94" mass="10217">MACSFGYLAVNLANLAVIDSLVTVFPGSWKLVVSFFRCDHGNHGNLPVELTDLATSITASCNITIKMTSLSKLGYSLMAVLRQPFADFPFDRSV</sequence>
<evidence type="ECO:0000313" key="2">
    <source>
        <dbReference type="Proteomes" id="UP000186817"/>
    </source>
</evidence>
<organism evidence="1 2">
    <name type="scientific">Symbiodinium microadriaticum</name>
    <name type="common">Dinoflagellate</name>
    <name type="synonym">Zooxanthella microadriatica</name>
    <dbReference type="NCBI Taxonomy" id="2951"/>
    <lineage>
        <taxon>Eukaryota</taxon>
        <taxon>Sar</taxon>
        <taxon>Alveolata</taxon>
        <taxon>Dinophyceae</taxon>
        <taxon>Suessiales</taxon>
        <taxon>Symbiodiniaceae</taxon>
        <taxon>Symbiodinium</taxon>
    </lineage>
</organism>
<comment type="caution">
    <text evidence="1">The sequence shown here is derived from an EMBL/GenBank/DDBJ whole genome shotgun (WGS) entry which is preliminary data.</text>
</comment>
<protein>
    <submittedName>
        <fullName evidence="1">Uncharacterized protein</fullName>
    </submittedName>
</protein>
<dbReference type="EMBL" id="LSRX01000144">
    <property type="protein sequence ID" value="OLQ07231.1"/>
    <property type="molecule type" value="Genomic_DNA"/>
</dbReference>
<name>A0A1Q9EIM9_SYMMI</name>
<proteinExistence type="predicted"/>
<reference evidence="1 2" key="1">
    <citation type="submission" date="2016-02" db="EMBL/GenBank/DDBJ databases">
        <title>Genome analysis of coral dinoflagellate symbionts highlights evolutionary adaptations to a symbiotic lifestyle.</title>
        <authorList>
            <person name="Aranda M."/>
            <person name="Li Y."/>
            <person name="Liew Y.J."/>
            <person name="Baumgarten S."/>
            <person name="Simakov O."/>
            <person name="Wilson M."/>
            <person name="Piel J."/>
            <person name="Ashoor H."/>
            <person name="Bougouffa S."/>
            <person name="Bajic V.B."/>
            <person name="Ryu T."/>
            <person name="Ravasi T."/>
            <person name="Bayer T."/>
            <person name="Micklem G."/>
            <person name="Kim H."/>
            <person name="Bhak J."/>
            <person name="Lajeunesse T.C."/>
            <person name="Voolstra C.R."/>
        </authorList>
    </citation>
    <scope>NUCLEOTIDE SEQUENCE [LARGE SCALE GENOMIC DNA]</scope>
    <source>
        <strain evidence="1 2">CCMP2467</strain>
    </source>
</reference>